<dbReference type="GO" id="GO:0000724">
    <property type="term" value="P:double-strand break repair via homologous recombination"/>
    <property type="evidence" value="ECO:0000318"/>
    <property type="project" value="GO_Central"/>
</dbReference>
<dbReference type="InterPro" id="IPR011545">
    <property type="entry name" value="DEAD/DEAH_box_helicase_dom"/>
</dbReference>
<dbReference type="SMART" id="SM00487">
    <property type="entry name" value="DEXDc"/>
    <property type="match status" value="1"/>
</dbReference>
<feature type="region of interest" description="Disordered" evidence="1">
    <location>
        <begin position="1"/>
        <end position="32"/>
    </location>
</feature>
<dbReference type="GO" id="GO:0043138">
    <property type="term" value="F:3'-5' DNA helicase activity"/>
    <property type="evidence" value="ECO:0000318"/>
    <property type="project" value="GO_Central"/>
</dbReference>
<dbReference type="GeneID" id="7443652"/>
<dbReference type="GO" id="GO:0005634">
    <property type="term" value="C:nucleus"/>
    <property type="evidence" value="ECO:0000318"/>
    <property type="project" value="GO_Central"/>
</dbReference>
<proteinExistence type="predicted"/>
<dbReference type="OMA" id="FRTHANN"/>
<dbReference type="InParanoid" id="B8CEF6"/>
<evidence type="ECO:0000256" key="1">
    <source>
        <dbReference type="SAM" id="MobiDB-lite"/>
    </source>
</evidence>
<dbReference type="GO" id="GO:0005524">
    <property type="term" value="F:ATP binding"/>
    <property type="evidence" value="ECO:0007669"/>
    <property type="project" value="InterPro"/>
</dbReference>
<gene>
    <name evidence="3" type="ORF">THAPSDRAFT_11405</name>
</gene>
<name>B8CEF6_THAPS</name>
<dbReference type="SUPFAM" id="SSF52540">
    <property type="entry name" value="P-loop containing nucleoside triphosphate hydrolases"/>
    <property type="match status" value="1"/>
</dbReference>
<dbReference type="KEGG" id="tps:THAPSDRAFT_11405"/>
<dbReference type="PROSITE" id="PS51192">
    <property type="entry name" value="HELICASE_ATP_BIND_1"/>
    <property type="match status" value="1"/>
</dbReference>
<keyword evidence="4" id="KW-1185">Reference proteome</keyword>
<dbReference type="AlphaFoldDB" id="B8CEF6"/>
<feature type="domain" description="Helicase ATP-binding" evidence="2">
    <location>
        <begin position="697"/>
        <end position="868"/>
    </location>
</feature>
<evidence type="ECO:0000259" key="2">
    <source>
        <dbReference type="PROSITE" id="PS51192"/>
    </source>
</evidence>
<reference evidence="3 4" key="2">
    <citation type="journal article" date="2008" name="Nature">
        <title>The Phaeodactylum genome reveals the evolutionary history of diatom genomes.</title>
        <authorList>
            <person name="Bowler C."/>
            <person name="Allen A.E."/>
            <person name="Badger J.H."/>
            <person name="Grimwood J."/>
            <person name="Jabbari K."/>
            <person name="Kuo A."/>
            <person name="Maheswari U."/>
            <person name="Martens C."/>
            <person name="Maumus F."/>
            <person name="Otillar R.P."/>
            <person name="Rayko E."/>
            <person name="Salamov A."/>
            <person name="Vandepoele K."/>
            <person name="Beszteri B."/>
            <person name="Gruber A."/>
            <person name="Heijde M."/>
            <person name="Katinka M."/>
            <person name="Mock T."/>
            <person name="Valentin K."/>
            <person name="Verret F."/>
            <person name="Berges J.A."/>
            <person name="Brownlee C."/>
            <person name="Cadoret J.P."/>
            <person name="Chiovitti A."/>
            <person name="Choi C.J."/>
            <person name="Coesel S."/>
            <person name="De Martino A."/>
            <person name="Detter J.C."/>
            <person name="Durkin C."/>
            <person name="Falciatore A."/>
            <person name="Fournet J."/>
            <person name="Haruta M."/>
            <person name="Huysman M.J."/>
            <person name="Jenkins B.D."/>
            <person name="Jiroutova K."/>
            <person name="Jorgensen R.E."/>
            <person name="Joubert Y."/>
            <person name="Kaplan A."/>
            <person name="Kroger N."/>
            <person name="Kroth P.G."/>
            <person name="La Roche J."/>
            <person name="Lindquist E."/>
            <person name="Lommer M."/>
            <person name="Martin-Jezequel V."/>
            <person name="Lopez P.J."/>
            <person name="Lucas S."/>
            <person name="Mangogna M."/>
            <person name="McGinnis K."/>
            <person name="Medlin L.K."/>
            <person name="Montsant A."/>
            <person name="Oudot-Le Secq M.P."/>
            <person name="Napoli C."/>
            <person name="Obornik M."/>
            <person name="Parker M.S."/>
            <person name="Petit J.L."/>
            <person name="Porcel B.M."/>
            <person name="Poulsen N."/>
            <person name="Robison M."/>
            <person name="Rychlewski L."/>
            <person name="Rynearson T.A."/>
            <person name="Schmutz J."/>
            <person name="Shapiro H."/>
            <person name="Siaut M."/>
            <person name="Stanley M."/>
            <person name="Sussman M.R."/>
            <person name="Taylor A.R."/>
            <person name="Vardi A."/>
            <person name="von Dassow P."/>
            <person name="Vyverman W."/>
            <person name="Willis A."/>
            <person name="Wyrwicz L.S."/>
            <person name="Rokhsar D.S."/>
            <person name="Weissenbach J."/>
            <person name="Armbrust E.V."/>
            <person name="Green B.R."/>
            <person name="Van de Peer Y."/>
            <person name="Grigoriev I.V."/>
        </authorList>
    </citation>
    <scope>NUCLEOTIDE SEQUENCE [LARGE SCALE GENOMIC DNA]</scope>
    <source>
        <strain evidence="3 4">CCMP1335</strain>
    </source>
</reference>
<reference evidence="3 4" key="1">
    <citation type="journal article" date="2004" name="Science">
        <title>The genome of the diatom Thalassiosira pseudonana: ecology, evolution, and metabolism.</title>
        <authorList>
            <person name="Armbrust E.V."/>
            <person name="Berges J.A."/>
            <person name="Bowler C."/>
            <person name="Green B.R."/>
            <person name="Martinez D."/>
            <person name="Putnam N.H."/>
            <person name="Zhou S."/>
            <person name="Allen A.E."/>
            <person name="Apt K.E."/>
            <person name="Bechner M."/>
            <person name="Brzezinski M.A."/>
            <person name="Chaal B.K."/>
            <person name="Chiovitti A."/>
            <person name="Davis A.K."/>
            <person name="Demarest M.S."/>
            <person name="Detter J.C."/>
            <person name="Glavina T."/>
            <person name="Goodstein D."/>
            <person name="Hadi M.Z."/>
            <person name="Hellsten U."/>
            <person name="Hildebrand M."/>
            <person name="Jenkins B.D."/>
            <person name="Jurka J."/>
            <person name="Kapitonov V.V."/>
            <person name="Kroger N."/>
            <person name="Lau W.W."/>
            <person name="Lane T.W."/>
            <person name="Larimer F.W."/>
            <person name="Lippmeier J.C."/>
            <person name="Lucas S."/>
            <person name="Medina M."/>
            <person name="Montsant A."/>
            <person name="Obornik M."/>
            <person name="Parker M.S."/>
            <person name="Palenik B."/>
            <person name="Pazour G.J."/>
            <person name="Richardson P.M."/>
            <person name="Rynearson T.A."/>
            <person name="Saito M.A."/>
            <person name="Schwartz D.C."/>
            <person name="Thamatrakoln K."/>
            <person name="Valentin K."/>
            <person name="Vardi A."/>
            <person name="Wilkerson F.P."/>
            <person name="Rokhsar D.S."/>
        </authorList>
    </citation>
    <scope>NUCLEOTIDE SEQUENCE [LARGE SCALE GENOMIC DNA]</scope>
    <source>
        <strain evidence="3 4">CCMP1335</strain>
    </source>
</reference>
<dbReference type="PaxDb" id="35128-Thaps11405"/>
<dbReference type="HOGENOM" id="CLU_010608_0_0_1"/>
<dbReference type="InterPro" id="IPR014001">
    <property type="entry name" value="Helicase_ATP-bd"/>
</dbReference>
<dbReference type="Pfam" id="PF00270">
    <property type="entry name" value="DEAD"/>
    <property type="match status" value="1"/>
</dbReference>
<accession>B8CEF6</accession>
<dbReference type="GO" id="GO:0005694">
    <property type="term" value="C:chromosome"/>
    <property type="evidence" value="ECO:0000318"/>
    <property type="project" value="GO_Central"/>
</dbReference>
<dbReference type="GO" id="GO:0005737">
    <property type="term" value="C:cytoplasm"/>
    <property type="evidence" value="ECO:0000318"/>
    <property type="project" value="GO_Central"/>
</dbReference>
<dbReference type="Gene3D" id="3.40.50.300">
    <property type="entry name" value="P-loop containing nucleotide triphosphate hydrolases"/>
    <property type="match status" value="2"/>
</dbReference>
<dbReference type="RefSeq" id="XP_002294665.1">
    <property type="nucleotide sequence ID" value="XM_002294629.1"/>
</dbReference>
<dbReference type="Proteomes" id="UP000001449">
    <property type="component" value="Chromosome 20"/>
</dbReference>
<organism evidence="3 4">
    <name type="scientific">Thalassiosira pseudonana</name>
    <name type="common">Marine diatom</name>
    <name type="synonym">Cyclotella nana</name>
    <dbReference type="NCBI Taxonomy" id="35128"/>
    <lineage>
        <taxon>Eukaryota</taxon>
        <taxon>Sar</taxon>
        <taxon>Stramenopiles</taxon>
        <taxon>Ochrophyta</taxon>
        <taxon>Bacillariophyta</taxon>
        <taxon>Coscinodiscophyceae</taxon>
        <taxon>Thalassiosirophycidae</taxon>
        <taxon>Thalassiosirales</taxon>
        <taxon>Thalassiosiraceae</taxon>
        <taxon>Thalassiosira</taxon>
    </lineage>
</organism>
<dbReference type="GO" id="GO:0003676">
    <property type="term" value="F:nucleic acid binding"/>
    <property type="evidence" value="ECO:0007669"/>
    <property type="project" value="InterPro"/>
</dbReference>
<protein>
    <recommendedName>
        <fullName evidence="2">Helicase ATP-binding domain-containing protein</fullName>
    </recommendedName>
</protein>
<evidence type="ECO:0000313" key="4">
    <source>
        <dbReference type="Proteomes" id="UP000001449"/>
    </source>
</evidence>
<dbReference type="EMBL" id="CM000652">
    <property type="protein sequence ID" value="EED88025.1"/>
    <property type="molecule type" value="Genomic_DNA"/>
</dbReference>
<evidence type="ECO:0000313" key="3">
    <source>
        <dbReference type="EMBL" id="EED88025.1"/>
    </source>
</evidence>
<dbReference type="InterPro" id="IPR027417">
    <property type="entry name" value="P-loop_NTPase"/>
</dbReference>
<dbReference type="GO" id="GO:0009378">
    <property type="term" value="F:four-way junction helicase activity"/>
    <property type="evidence" value="ECO:0000318"/>
    <property type="project" value="GO_Central"/>
</dbReference>
<sequence length="997" mass="111459">MPPNINASQHFQKEQQQQLPMSNGSSFTQQPFQPIVTTPSTVLDRAIEGSPQKRLNDEARVDDALSCFIDPLSTNRGDKSNKEYVKKHRILVAKAIDEINSSVTSSEQFFRQLVSKTSTLHSREDHAALKAIHLAGTSWLTSNSANNDVSRISQGHRGRLFQVSEPEAPDAEMLVRGKTFVPSSSVDKIVTVWNRFIHFITRYNPKLIEAQLTEAQRIYFAKLEHHDKEMDALKDAAAEIVETNIIFGIVLAAVHETPQKANGMNSVEYFLVASAINAPVGNHLSFKYGGSIASDSNNLLRLIRHCVCSHLVRMAEEKTSQDDYMNYATSLLNGMQNLSSIQSICGVIRMGKEVAKSKPVSMDKAFDEDTGAVMYNQVIIEKEVWSTAIPRTAERFVELLETVFDCHSLLKDVLNPNNKLVLAGADTTVTIIDESGKEKRVINVVQDIIPNLGGKHIQATINELFSLEQGTLLYLSSGAGRGEEVKGVHPFETDFQLIFNHLHFQMRSSKAINHGVNPNGWVDHFVSPSLSRLIVVLNLCVYTAARQLPNLQLPIQDDAKMAAGDMFRSIFGVSTNTKDYREFCIQIMNYLAPVSLAKTSTPAEFARQFHHSSSMHNDAYSSSRFHRRTDGRIERSPIFVARKYHAGLGEQPWNDDRVADFEEDQIPQDMYHKALQQALGNSSVRCNTHQLEGCRFLDDHSNNKHVMVFRPPGTGKSFLWNGILLARYLRGSKRKKFIVLSPHSSLLAQHVLQSRHYFRGTSLHVASIHATELDTASIVDDFDLCYISIHTFAVMVETKKEMLNSWGIGTIYIDECHLLFCELFRIGTSWTSIQDIQCFGTKLVCLSATMNPTAMTMIANYMGIKENYTVIGDAASYTLPNVAITVKKVKEDNLITRVVGEVQKRFGSGRQRTDFALHVMTMTKRQATAIANMIASPQIKCTWLTSEDTQSTRTQKMQQWADGNLDVLVSTMNCGFDCGTCKEAFIVGGIRSVADAV</sequence>
<dbReference type="eggNOG" id="ENOG502SVQE">
    <property type="taxonomic scope" value="Eukaryota"/>
</dbReference>
<dbReference type="GO" id="GO:0006260">
    <property type="term" value="P:DNA replication"/>
    <property type="evidence" value="ECO:0000318"/>
    <property type="project" value="GO_Central"/>
</dbReference>